<gene>
    <name evidence="2" type="ORF">L211DRAFT_18099</name>
</gene>
<sequence length="174" mass="19586">MAFMKSQVALMEARLWFKKRKLQPRQRPLGVDSRGNTYWLFIQREKNSEDWGRWIVIERALDLPHPSGSIPPHLLFPPASQSSSSETEDAQKQETPTEEIIKKRIWYAISTSAEATALVKWIKSSAEMVFYERQLAAAAAAKSKAAVASGVVGSPMRQRLKAVEVPMSPGMMKI</sequence>
<dbReference type="OrthoDB" id="298344at2759"/>
<evidence type="ECO:0000256" key="1">
    <source>
        <dbReference type="SAM" id="MobiDB-lite"/>
    </source>
</evidence>
<dbReference type="InParanoid" id="A0A3N4MBH1"/>
<evidence type="ECO:0000313" key="3">
    <source>
        <dbReference type="Proteomes" id="UP000267821"/>
    </source>
</evidence>
<dbReference type="Proteomes" id="UP000267821">
    <property type="component" value="Unassembled WGS sequence"/>
</dbReference>
<organism evidence="2 3">
    <name type="scientific">Terfezia boudieri ATCC MYA-4762</name>
    <dbReference type="NCBI Taxonomy" id="1051890"/>
    <lineage>
        <taxon>Eukaryota</taxon>
        <taxon>Fungi</taxon>
        <taxon>Dikarya</taxon>
        <taxon>Ascomycota</taxon>
        <taxon>Pezizomycotina</taxon>
        <taxon>Pezizomycetes</taxon>
        <taxon>Pezizales</taxon>
        <taxon>Pezizaceae</taxon>
        <taxon>Terfezia</taxon>
    </lineage>
</organism>
<evidence type="ECO:0000313" key="2">
    <source>
        <dbReference type="EMBL" id="RPB29471.1"/>
    </source>
</evidence>
<dbReference type="STRING" id="1051890.A0A3N4MBH1"/>
<reference evidence="2 3" key="1">
    <citation type="journal article" date="2018" name="Nat. Ecol. Evol.">
        <title>Pezizomycetes genomes reveal the molecular basis of ectomycorrhizal truffle lifestyle.</title>
        <authorList>
            <person name="Murat C."/>
            <person name="Payen T."/>
            <person name="Noel B."/>
            <person name="Kuo A."/>
            <person name="Morin E."/>
            <person name="Chen J."/>
            <person name="Kohler A."/>
            <person name="Krizsan K."/>
            <person name="Balestrini R."/>
            <person name="Da Silva C."/>
            <person name="Montanini B."/>
            <person name="Hainaut M."/>
            <person name="Levati E."/>
            <person name="Barry K.W."/>
            <person name="Belfiori B."/>
            <person name="Cichocki N."/>
            <person name="Clum A."/>
            <person name="Dockter R.B."/>
            <person name="Fauchery L."/>
            <person name="Guy J."/>
            <person name="Iotti M."/>
            <person name="Le Tacon F."/>
            <person name="Lindquist E.A."/>
            <person name="Lipzen A."/>
            <person name="Malagnac F."/>
            <person name="Mello A."/>
            <person name="Molinier V."/>
            <person name="Miyauchi S."/>
            <person name="Poulain J."/>
            <person name="Riccioni C."/>
            <person name="Rubini A."/>
            <person name="Sitrit Y."/>
            <person name="Splivallo R."/>
            <person name="Traeger S."/>
            <person name="Wang M."/>
            <person name="Zifcakova L."/>
            <person name="Wipf D."/>
            <person name="Zambonelli A."/>
            <person name="Paolocci F."/>
            <person name="Nowrousian M."/>
            <person name="Ottonello S."/>
            <person name="Baldrian P."/>
            <person name="Spatafora J.W."/>
            <person name="Henrissat B."/>
            <person name="Nagy L.G."/>
            <person name="Aury J.M."/>
            <person name="Wincker P."/>
            <person name="Grigoriev I.V."/>
            <person name="Bonfante P."/>
            <person name="Martin F.M."/>
        </authorList>
    </citation>
    <scope>NUCLEOTIDE SEQUENCE [LARGE SCALE GENOMIC DNA]</scope>
    <source>
        <strain evidence="2 3">ATCC MYA-4762</strain>
    </source>
</reference>
<accession>A0A3N4MBH1</accession>
<dbReference type="EMBL" id="ML121527">
    <property type="protein sequence ID" value="RPB29471.1"/>
    <property type="molecule type" value="Genomic_DNA"/>
</dbReference>
<name>A0A3N4MBH1_9PEZI</name>
<keyword evidence="3" id="KW-1185">Reference proteome</keyword>
<dbReference type="AlphaFoldDB" id="A0A3N4MBH1"/>
<proteinExistence type="predicted"/>
<protein>
    <submittedName>
        <fullName evidence="2">Uncharacterized protein</fullName>
    </submittedName>
</protein>
<feature type="region of interest" description="Disordered" evidence="1">
    <location>
        <begin position="72"/>
        <end position="97"/>
    </location>
</feature>